<reference evidence="1 2" key="1">
    <citation type="submission" date="2019-12" db="EMBL/GenBank/DDBJ databases">
        <authorList>
            <person name="Zhao J."/>
        </authorList>
    </citation>
    <scope>NUCLEOTIDE SEQUENCE [LARGE SCALE GENOMIC DNA]</scope>
    <source>
        <strain evidence="1 2">S-15</strain>
    </source>
</reference>
<protein>
    <submittedName>
        <fullName evidence="1">Uncharacterized protein</fullName>
    </submittedName>
</protein>
<accession>A0A6N9NFK2</accession>
<sequence>MCVLLFTSFVGYAQKEYKGIPEDLSQEKIIFLNYEPINISDERPRSKEDRYIRERKEQHNMAAEQANDYLRTSALDYPYKYAIANHSTYKNLVEAGYKYVLECNCFNNERLMKSPESGVLLIYDFYIKDLTTGDIYLLFDLDEMKVYDYRLVMKKLNKLVNKSMD</sequence>
<dbReference type="AlphaFoldDB" id="A0A6N9NFK2"/>
<evidence type="ECO:0000313" key="1">
    <source>
        <dbReference type="EMBL" id="NBG64589.1"/>
    </source>
</evidence>
<organism evidence="1 2">
    <name type="scientific">Acidiluteibacter ferrifornacis</name>
    <dbReference type="NCBI Taxonomy" id="2692424"/>
    <lineage>
        <taxon>Bacteria</taxon>
        <taxon>Pseudomonadati</taxon>
        <taxon>Bacteroidota</taxon>
        <taxon>Flavobacteriia</taxon>
        <taxon>Flavobacteriales</taxon>
        <taxon>Cryomorphaceae</taxon>
        <taxon>Acidiluteibacter</taxon>
    </lineage>
</organism>
<gene>
    <name evidence="1" type="ORF">GQN54_00575</name>
</gene>
<evidence type="ECO:0000313" key="2">
    <source>
        <dbReference type="Proteomes" id="UP000470771"/>
    </source>
</evidence>
<name>A0A6N9NFK2_9FLAO</name>
<keyword evidence="2" id="KW-1185">Reference proteome</keyword>
<dbReference type="EMBL" id="WWNE01000003">
    <property type="protein sequence ID" value="NBG64589.1"/>
    <property type="molecule type" value="Genomic_DNA"/>
</dbReference>
<comment type="caution">
    <text evidence="1">The sequence shown here is derived from an EMBL/GenBank/DDBJ whole genome shotgun (WGS) entry which is preliminary data.</text>
</comment>
<proteinExistence type="predicted"/>
<dbReference type="RefSeq" id="WP_160630912.1">
    <property type="nucleotide sequence ID" value="NZ_WWNE01000003.1"/>
</dbReference>
<dbReference type="Proteomes" id="UP000470771">
    <property type="component" value="Unassembled WGS sequence"/>
</dbReference>